<feature type="transmembrane region" description="Helical" evidence="1">
    <location>
        <begin position="50"/>
        <end position="71"/>
    </location>
</feature>
<accession>A0ABV0REE0</accession>
<dbReference type="Proteomes" id="UP001434883">
    <property type="component" value="Unassembled WGS sequence"/>
</dbReference>
<evidence type="ECO:0000256" key="1">
    <source>
        <dbReference type="SAM" id="Phobius"/>
    </source>
</evidence>
<keyword evidence="1" id="KW-1133">Transmembrane helix</keyword>
<dbReference type="EMBL" id="JAHRIN010042956">
    <property type="protein sequence ID" value="MEQ2206521.1"/>
    <property type="molecule type" value="Genomic_DNA"/>
</dbReference>
<evidence type="ECO:0000313" key="2">
    <source>
        <dbReference type="EMBL" id="MEQ2206521.1"/>
    </source>
</evidence>
<keyword evidence="1" id="KW-0472">Membrane</keyword>
<comment type="caution">
    <text evidence="2">The sequence shown here is derived from an EMBL/GenBank/DDBJ whole genome shotgun (WGS) entry which is preliminary data.</text>
</comment>
<organism evidence="2 3">
    <name type="scientific">Xenoophorus captivus</name>
    <dbReference type="NCBI Taxonomy" id="1517983"/>
    <lineage>
        <taxon>Eukaryota</taxon>
        <taxon>Metazoa</taxon>
        <taxon>Chordata</taxon>
        <taxon>Craniata</taxon>
        <taxon>Vertebrata</taxon>
        <taxon>Euteleostomi</taxon>
        <taxon>Actinopterygii</taxon>
        <taxon>Neopterygii</taxon>
        <taxon>Teleostei</taxon>
        <taxon>Neoteleostei</taxon>
        <taxon>Acanthomorphata</taxon>
        <taxon>Ovalentaria</taxon>
        <taxon>Atherinomorphae</taxon>
        <taxon>Cyprinodontiformes</taxon>
        <taxon>Goodeidae</taxon>
        <taxon>Xenoophorus</taxon>
    </lineage>
</organism>
<feature type="non-terminal residue" evidence="2">
    <location>
        <position position="1"/>
    </location>
</feature>
<feature type="transmembrane region" description="Helical" evidence="1">
    <location>
        <begin position="83"/>
        <end position="109"/>
    </location>
</feature>
<gene>
    <name evidence="2" type="ORF">XENOCAPTIV_030491</name>
</gene>
<evidence type="ECO:0000313" key="3">
    <source>
        <dbReference type="Proteomes" id="UP001434883"/>
    </source>
</evidence>
<keyword evidence="1" id="KW-0812">Transmembrane</keyword>
<sequence>SLVTGSEHDVTLIAECIVRPPHSCPLCASRGAMLHFPVIILHRAAPEWVLLQHLLVSCTGWSYLLILYHILLFRKHWRQKESFAIVANSTPFGVSLVALPLFGGSLGWVSLSPSHLNSNTCVLQSAQHPGLYLVHLSGVPIAAPG</sequence>
<protein>
    <submittedName>
        <fullName evidence="2">Uncharacterized protein</fullName>
    </submittedName>
</protein>
<proteinExistence type="predicted"/>
<name>A0ABV0REE0_9TELE</name>
<keyword evidence="3" id="KW-1185">Reference proteome</keyword>
<reference evidence="2 3" key="1">
    <citation type="submission" date="2021-06" db="EMBL/GenBank/DDBJ databases">
        <authorList>
            <person name="Palmer J.M."/>
        </authorList>
    </citation>
    <scope>NUCLEOTIDE SEQUENCE [LARGE SCALE GENOMIC DNA]</scope>
    <source>
        <strain evidence="2 3">XC_2019</strain>
        <tissue evidence="2">Muscle</tissue>
    </source>
</reference>